<protein>
    <submittedName>
        <fullName evidence="1">Uncharacterized protein</fullName>
    </submittedName>
</protein>
<name>A0A832TI69_9EURY</name>
<gene>
    <name evidence="1" type="ORF">HA336_07635</name>
</gene>
<organism evidence="1 2">
    <name type="scientific">Methanopyrus kandleri</name>
    <dbReference type="NCBI Taxonomy" id="2320"/>
    <lineage>
        <taxon>Archaea</taxon>
        <taxon>Methanobacteriati</taxon>
        <taxon>Methanobacteriota</taxon>
        <taxon>Methanomada group</taxon>
        <taxon>Methanopyri</taxon>
        <taxon>Methanopyrales</taxon>
        <taxon>Methanopyraceae</taxon>
        <taxon>Methanopyrus</taxon>
    </lineage>
</organism>
<dbReference type="Proteomes" id="UP000619545">
    <property type="component" value="Unassembled WGS sequence"/>
</dbReference>
<comment type="caution">
    <text evidence="1">The sequence shown here is derived from an EMBL/GenBank/DDBJ whole genome shotgun (WGS) entry which is preliminary data.</text>
</comment>
<reference evidence="1" key="1">
    <citation type="journal article" date="2020" name="bioRxiv">
        <title>A rank-normalized archaeal taxonomy based on genome phylogeny resolves widespread incomplete and uneven classifications.</title>
        <authorList>
            <person name="Rinke C."/>
            <person name="Chuvochina M."/>
            <person name="Mussig A.J."/>
            <person name="Chaumeil P.-A."/>
            <person name="Waite D.W."/>
            <person name="Whitman W.B."/>
            <person name="Parks D.H."/>
            <person name="Hugenholtz P."/>
        </authorList>
    </citation>
    <scope>NUCLEOTIDE SEQUENCE</scope>
    <source>
        <strain evidence="1">UBA8853</strain>
    </source>
</reference>
<sequence>MSKERVYKAFIVGLQEALFETHGEMALALNRIAGRAMMKYIKDEELLEITGDTANSLAHDVKKTIESLGDIGDVLAEEKKNTVELRIVECPFSDVKRELLKRDKVPVVCPFASLVLKATEETFGVRMRTASIDIDEEECRFVMERLE</sequence>
<accession>A0A832TI69</accession>
<dbReference type="AlphaFoldDB" id="A0A832TI69"/>
<evidence type="ECO:0000313" key="2">
    <source>
        <dbReference type="Proteomes" id="UP000619545"/>
    </source>
</evidence>
<evidence type="ECO:0000313" key="1">
    <source>
        <dbReference type="EMBL" id="HII71084.1"/>
    </source>
</evidence>
<dbReference type="RefSeq" id="WP_148679861.1">
    <property type="nucleotide sequence ID" value="NZ_DUJS01000005.1"/>
</dbReference>
<proteinExistence type="predicted"/>
<dbReference type="EMBL" id="DUJS01000005">
    <property type="protein sequence ID" value="HII71084.1"/>
    <property type="molecule type" value="Genomic_DNA"/>
</dbReference>
<dbReference type="GeneID" id="41583477"/>